<dbReference type="InterPro" id="IPR005135">
    <property type="entry name" value="Endo/exonuclease/phosphatase"/>
</dbReference>
<keyword evidence="3" id="KW-0540">Nuclease</keyword>
<feature type="transmembrane region" description="Helical" evidence="1">
    <location>
        <begin position="56"/>
        <end position="76"/>
    </location>
</feature>
<accession>A0ABN2LIA3</accession>
<proteinExistence type="predicted"/>
<keyword evidence="3" id="KW-0255">Endonuclease</keyword>
<evidence type="ECO:0000313" key="4">
    <source>
        <dbReference type="Proteomes" id="UP001500218"/>
    </source>
</evidence>
<keyword evidence="1" id="KW-1133">Transmembrane helix</keyword>
<dbReference type="SUPFAM" id="SSF56219">
    <property type="entry name" value="DNase I-like"/>
    <property type="match status" value="1"/>
</dbReference>
<dbReference type="InterPro" id="IPR036691">
    <property type="entry name" value="Endo/exonu/phosph_ase_sf"/>
</dbReference>
<protein>
    <submittedName>
        <fullName evidence="3">Endonuclease/exonuclease/phosphatase family protein</fullName>
    </submittedName>
</protein>
<feature type="transmembrane region" description="Helical" evidence="1">
    <location>
        <begin position="30"/>
        <end position="49"/>
    </location>
</feature>
<dbReference type="RefSeq" id="WP_344126575.1">
    <property type="nucleotide sequence ID" value="NZ_BAAALT010000020.1"/>
</dbReference>
<evidence type="ECO:0000313" key="3">
    <source>
        <dbReference type="EMBL" id="GAA1789436.1"/>
    </source>
</evidence>
<name>A0ABN2LIA3_9ACTN</name>
<dbReference type="GO" id="GO:0004519">
    <property type="term" value="F:endonuclease activity"/>
    <property type="evidence" value="ECO:0007669"/>
    <property type="project" value="UniProtKB-KW"/>
</dbReference>
<dbReference type="EMBL" id="BAAALT010000020">
    <property type="protein sequence ID" value="GAA1789436.1"/>
    <property type="molecule type" value="Genomic_DNA"/>
</dbReference>
<keyword evidence="1" id="KW-0472">Membrane</keyword>
<keyword evidence="3" id="KW-0378">Hydrolase</keyword>
<dbReference type="Pfam" id="PF03372">
    <property type="entry name" value="Exo_endo_phos"/>
    <property type="match status" value="1"/>
</dbReference>
<gene>
    <name evidence="3" type="ORF">GCM10009682_09270</name>
</gene>
<dbReference type="Gene3D" id="3.60.10.10">
    <property type="entry name" value="Endonuclease/exonuclease/phosphatase"/>
    <property type="match status" value="1"/>
</dbReference>
<comment type="caution">
    <text evidence="3">The sequence shown here is derived from an EMBL/GenBank/DDBJ whole genome shotgun (WGS) entry which is preliminary data.</text>
</comment>
<reference evidence="3 4" key="1">
    <citation type="journal article" date="2019" name="Int. J. Syst. Evol. Microbiol.">
        <title>The Global Catalogue of Microorganisms (GCM) 10K type strain sequencing project: providing services to taxonomists for standard genome sequencing and annotation.</title>
        <authorList>
            <consortium name="The Broad Institute Genomics Platform"/>
            <consortium name="The Broad Institute Genome Sequencing Center for Infectious Disease"/>
            <person name="Wu L."/>
            <person name="Ma J."/>
        </authorList>
    </citation>
    <scope>NUCLEOTIDE SEQUENCE [LARGE SCALE GENOMIC DNA]</scope>
    <source>
        <strain evidence="3 4">JCM 13250</strain>
    </source>
</reference>
<evidence type="ECO:0000259" key="2">
    <source>
        <dbReference type="Pfam" id="PF03372"/>
    </source>
</evidence>
<feature type="domain" description="Endonuclease/exonuclease/phosphatase" evidence="2">
    <location>
        <begin position="96"/>
        <end position="307"/>
    </location>
</feature>
<evidence type="ECO:0000256" key="1">
    <source>
        <dbReference type="SAM" id="Phobius"/>
    </source>
</evidence>
<keyword evidence="4" id="KW-1185">Reference proteome</keyword>
<keyword evidence="1" id="KW-0812">Transmembrane</keyword>
<organism evidence="3 4">
    <name type="scientific">Luedemannella flava</name>
    <dbReference type="NCBI Taxonomy" id="349316"/>
    <lineage>
        <taxon>Bacteria</taxon>
        <taxon>Bacillati</taxon>
        <taxon>Actinomycetota</taxon>
        <taxon>Actinomycetes</taxon>
        <taxon>Micromonosporales</taxon>
        <taxon>Micromonosporaceae</taxon>
        <taxon>Luedemannella</taxon>
    </lineage>
</organism>
<dbReference type="Proteomes" id="UP001500218">
    <property type="component" value="Unassembled WGS sequence"/>
</dbReference>
<sequence>MTAFVWACVAPTALWALVRVAGWERGGLGLQLIAFTPYVAAGAVAVAALAAATRRWWAALAAAVATIALACCVLPRCVADADAARPAAPGPDVVFMSANVLAGGADATQLVDLVRDRRVDVLALQEFTPGAQRRLAAAGLDALLAYRHTDGAAEGVGGSGLYSRYPLSATGVRVNPGRFRQAYATVAVPGARPVLVESVHPVPPNLGPGSDLLLDGLDGQPVATPDGPVRVLIGDFNATLDHAALRRLIDTGYRDAAATVGDGLTPTWPYYGERVPVTPKVTIDHVLADRRIGVRGFAAVTVRRTDHRALVATLALPGP</sequence>